<reference evidence="1" key="1">
    <citation type="submission" date="2021-03" db="EMBL/GenBank/DDBJ databases">
        <title>Evolutionary innovations through gain and loss of genes in the ectomycorrhizal Boletales.</title>
        <authorList>
            <person name="Wu G."/>
            <person name="Miyauchi S."/>
            <person name="Morin E."/>
            <person name="Yang Z.-L."/>
            <person name="Xu J."/>
            <person name="Martin F.M."/>
        </authorList>
    </citation>
    <scope>NUCLEOTIDE SEQUENCE</scope>
    <source>
        <strain evidence="1">BR01</strain>
    </source>
</reference>
<dbReference type="Proteomes" id="UP000683000">
    <property type="component" value="Unassembled WGS sequence"/>
</dbReference>
<name>A0A8I2YKP8_9AGAM</name>
<sequence length="82" mass="9452">MPMGNFQGGSLALVEPGLVLDLRQGDFVVFRSYDISHFNLDYIGHRASLVLHSDQGMETWKRSQNHWGHNIYLRYLQEEDGS</sequence>
<dbReference type="AlphaFoldDB" id="A0A8I2YKP8"/>
<keyword evidence="2" id="KW-1185">Reference proteome</keyword>
<proteinExistence type="predicted"/>
<accession>A0A8I2YKP8</accession>
<comment type="caution">
    <text evidence="1">The sequence shown here is derived from an EMBL/GenBank/DDBJ whole genome shotgun (WGS) entry which is preliminary data.</text>
</comment>
<protein>
    <submittedName>
        <fullName evidence="1">Uncharacterized protein</fullName>
    </submittedName>
</protein>
<gene>
    <name evidence="1" type="ORF">JVT61DRAFT_6313</name>
</gene>
<evidence type="ECO:0000313" key="2">
    <source>
        <dbReference type="Proteomes" id="UP000683000"/>
    </source>
</evidence>
<evidence type="ECO:0000313" key="1">
    <source>
        <dbReference type="EMBL" id="KAG6373649.1"/>
    </source>
</evidence>
<dbReference type="EMBL" id="JAGFBS010000021">
    <property type="protein sequence ID" value="KAG6373649.1"/>
    <property type="molecule type" value="Genomic_DNA"/>
</dbReference>
<dbReference type="Gene3D" id="3.60.130.30">
    <property type="match status" value="1"/>
</dbReference>
<organism evidence="1 2">
    <name type="scientific">Boletus reticuloceps</name>
    <dbReference type="NCBI Taxonomy" id="495285"/>
    <lineage>
        <taxon>Eukaryota</taxon>
        <taxon>Fungi</taxon>
        <taxon>Dikarya</taxon>
        <taxon>Basidiomycota</taxon>
        <taxon>Agaricomycotina</taxon>
        <taxon>Agaricomycetes</taxon>
        <taxon>Agaricomycetidae</taxon>
        <taxon>Boletales</taxon>
        <taxon>Boletineae</taxon>
        <taxon>Boletaceae</taxon>
        <taxon>Boletoideae</taxon>
        <taxon>Boletus</taxon>
    </lineage>
</organism>
<dbReference type="OrthoDB" id="2611519at2759"/>